<accession>A0ABY6F635</accession>
<gene>
    <name evidence="3" type="ORF">LU297_03650</name>
</gene>
<evidence type="ECO:0000256" key="1">
    <source>
        <dbReference type="ARBA" id="ARBA00010894"/>
    </source>
</evidence>
<dbReference type="Pfam" id="PF02325">
    <property type="entry name" value="CCB3_YggT"/>
    <property type="match status" value="1"/>
</dbReference>
<feature type="transmembrane region" description="Helical" evidence="2">
    <location>
        <begin position="159"/>
        <end position="185"/>
    </location>
</feature>
<dbReference type="EMBL" id="CP089977">
    <property type="protein sequence ID" value="UXZ05550.1"/>
    <property type="molecule type" value="Genomic_DNA"/>
</dbReference>
<dbReference type="InterPro" id="IPR003425">
    <property type="entry name" value="CCB3/YggT"/>
</dbReference>
<dbReference type="RefSeq" id="WP_263077062.1">
    <property type="nucleotide sequence ID" value="NZ_CP089977.1"/>
</dbReference>
<dbReference type="PANTHER" id="PTHR33219:SF14">
    <property type="entry name" value="PROTEIN COFACTOR ASSEMBLY OF COMPLEX C SUBUNIT B CCB3, CHLOROPLASTIC-RELATED"/>
    <property type="match status" value="1"/>
</dbReference>
<protein>
    <submittedName>
        <fullName evidence="3">YggT family protein</fullName>
    </submittedName>
</protein>
<keyword evidence="2" id="KW-0812">Transmembrane</keyword>
<dbReference type="PANTHER" id="PTHR33219">
    <property type="entry name" value="YLMG HOMOLOG PROTEIN 2, CHLOROPLASTIC"/>
    <property type="match status" value="1"/>
</dbReference>
<keyword evidence="2" id="KW-0472">Membrane</keyword>
<feature type="transmembrane region" description="Helical" evidence="2">
    <location>
        <begin position="6"/>
        <end position="25"/>
    </location>
</feature>
<evidence type="ECO:0000313" key="3">
    <source>
        <dbReference type="EMBL" id="UXZ05550.1"/>
    </source>
</evidence>
<proteinExistence type="inferred from homology"/>
<dbReference type="Proteomes" id="UP001063782">
    <property type="component" value="Chromosome"/>
</dbReference>
<evidence type="ECO:0000313" key="4">
    <source>
        <dbReference type="Proteomes" id="UP001063782"/>
    </source>
</evidence>
<organism evidence="3 4">
    <name type="scientific">Moraxella nasicaprae</name>
    <dbReference type="NCBI Taxonomy" id="2904122"/>
    <lineage>
        <taxon>Bacteria</taxon>
        <taxon>Pseudomonadati</taxon>
        <taxon>Pseudomonadota</taxon>
        <taxon>Gammaproteobacteria</taxon>
        <taxon>Moraxellales</taxon>
        <taxon>Moraxellaceae</taxon>
        <taxon>Moraxella</taxon>
    </lineage>
</organism>
<keyword evidence="4" id="KW-1185">Reference proteome</keyword>
<sequence length="188" mass="21238">MNTAPFILSNMLINFALMFLFLRFMTQFAQIDITNPFAKITHRLTKIVDVFSHIFPTVSKGRINTSALVLMFILYLVNVMVNAVILGKHITPLELFFVSSLSGVIKFLSLLRYTLLASVVCSWIVMFTQTGNGLVSLVMQLAEPIIAPFRRIVPNVGMIDLSFLVALFSLMLLEKFIGIIGHHLWQML</sequence>
<name>A0ABY6F635_9GAMM</name>
<evidence type="ECO:0000256" key="2">
    <source>
        <dbReference type="SAM" id="Phobius"/>
    </source>
</evidence>
<keyword evidence="2" id="KW-1133">Transmembrane helix</keyword>
<reference evidence="3" key="1">
    <citation type="submission" date="2021-12" db="EMBL/GenBank/DDBJ databases">
        <title>taxonomy of Moraxella sp. ZY201224.</title>
        <authorList>
            <person name="Li F."/>
        </authorList>
    </citation>
    <scope>NUCLEOTIDE SEQUENCE</scope>
    <source>
        <strain evidence="3">ZY201224</strain>
    </source>
</reference>
<comment type="similarity">
    <text evidence="1">Belongs to the YggT family.</text>
</comment>
<feature type="transmembrane region" description="Helical" evidence="2">
    <location>
        <begin position="110"/>
        <end position="138"/>
    </location>
</feature>
<feature type="transmembrane region" description="Helical" evidence="2">
    <location>
        <begin position="67"/>
        <end position="90"/>
    </location>
</feature>